<feature type="non-terminal residue" evidence="2">
    <location>
        <position position="1"/>
    </location>
</feature>
<protein>
    <submittedName>
        <fullName evidence="2">Uncharacterized protein</fullName>
    </submittedName>
</protein>
<gene>
    <name evidence="2" type="ORF">CR513_02323</name>
</gene>
<dbReference type="OrthoDB" id="7756796at2759"/>
<accession>A0A371ICV0</accession>
<reference evidence="2" key="1">
    <citation type="submission" date="2018-05" db="EMBL/GenBank/DDBJ databases">
        <title>Draft genome of Mucuna pruriens seed.</title>
        <authorList>
            <person name="Nnadi N.E."/>
            <person name="Vos R."/>
            <person name="Hasami M.H."/>
            <person name="Devisetty U.K."/>
            <person name="Aguiy J.C."/>
        </authorList>
    </citation>
    <scope>NUCLEOTIDE SEQUENCE [LARGE SCALE GENOMIC DNA]</scope>
    <source>
        <strain evidence="2">JCA_2017</strain>
    </source>
</reference>
<name>A0A371ICV0_MUCPR</name>
<organism evidence="2 3">
    <name type="scientific">Mucuna pruriens</name>
    <name type="common">Velvet bean</name>
    <name type="synonym">Dolichos pruriens</name>
    <dbReference type="NCBI Taxonomy" id="157652"/>
    <lineage>
        <taxon>Eukaryota</taxon>
        <taxon>Viridiplantae</taxon>
        <taxon>Streptophyta</taxon>
        <taxon>Embryophyta</taxon>
        <taxon>Tracheophyta</taxon>
        <taxon>Spermatophyta</taxon>
        <taxon>Magnoliopsida</taxon>
        <taxon>eudicotyledons</taxon>
        <taxon>Gunneridae</taxon>
        <taxon>Pentapetalae</taxon>
        <taxon>rosids</taxon>
        <taxon>fabids</taxon>
        <taxon>Fabales</taxon>
        <taxon>Fabaceae</taxon>
        <taxon>Papilionoideae</taxon>
        <taxon>50 kb inversion clade</taxon>
        <taxon>NPAAA clade</taxon>
        <taxon>indigoferoid/millettioid clade</taxon>
        <taxon>Phaseoleae</taxon>
        <taxon>Mucuna</taxon>
    </lineage>
</organism>
<evidence type="ECO:0000313" key="2">
    <source>
        <dbReference type="EMBL" id="RDY12838.1"/>
    </source>
</evidence>
<comment type="caution">
    <text evidence="2">The sequence shown here is derived from an EMBL/GenBank/DDBJ whole genome shotgun (WGS) entry which is preliminary data.</text>
</comment>
<dbReference type="PANTHER" id="PTHR24559:SF437">
    <property type="entry name" value="RNA-DIRECTED DNA POLYMERASE HOMOLOG"/>
    <property type="match status" value="1"/>
</dbReference>
<feature type="chain" id="PRO_5016572006" evidence="1">
    <location>
        <begin position="23"/>
        <end position="85"/>
    </location>
</feature>
<keyword evidence="3" id="KW-1185">Reference proteome</keyword>
<evidence type="ECO:0000313" key="3">
    <source>
        <dbReference type="Proteomes" id="UP000257109"/>
    </source>
</evidence>
<dbReference type="Gene3D" id="3.10.10.10">
    <property type="entry name" value="HIV Type 1 Reverse Transcriptase, subunit A, domain 1"/>
    <property type="match status" value="1"/>
</dbReference>
<dbReference type="AlphaFoldDB" id="A0A371ICV0"/>
<dbReference type="EMBL" id="QJKJ01000395">
    <property type="protein sequence ID" value="RDY12838.1"/>
    <property type="molecule type" value="Genomic_DNA"/>
</dbReference>
<dbReference type="SUPFAM" id="SSF56672">
    <property type="entry name" value="DNA/RNA polymerases"/>
    <property type="match status" value="1"/>
</dbReference>
<keyword evidence="1" id="KW-0732">Signal</keyword>
<dbReference type="InterPro" id="IPR043502">
    <property type="entry name" value="DNA/RNA_pol_sf"/>
</dbReference>
<dbReference type="STRING" id="157652.A0A371ICV0"/>
<sequence length="85" mass="10185">MWSRPRRTRVYFIRSEMVLVLARTVSFDWDSFSVETPSVGRVPCLYHQIRTKEGDEWKMVFKTKFGLYEWLVIPFVLTNSPSTFM</sequence>
<dbReference type="Proteomes" id="UP000257109">
    <property type="component" value="Unassembled WGS sequence"/>
</dbReference>
<proteinExistence type="predicted"/>
<dbReference type="InterPro" id="IPR053134">
    <property type="entry name" value="RNA-dir_DNA_polymerase"/>
</dbReference>
<feature type="signal peptide" evidence="1">
    <location>
        <begin position="1"/>
        <end position="22"/>
    </location>
</feature>
<evidence type="ECO:0000256" key="1">
    <source>
        <dbReference type="SAM" id="SignalP"/>
    </source>
</evidence>
<dbReference type="PANTHER" id="PTHR24559">
    <property type="entry name" value="TRANSPOSON TY3-I GAG-POL POLYPROTEIN"/>
    <property type="match status" value="1"/>
</dbReference>